<dbReference type="AlphaFoldDB" id="A0A6J7NC39"/>
<name>A0A6J7NC39_9ZZZZ</name>
<evidence type="ECO:0000313" key="1">
    <source>
        <dbReference type="EMBL" id="CAB4990990.1"/>
    </source>
</evidence>
<sequence>MTSIAPLITFIWIWPYRYFTALPGCANVTSEFGPVHLMVKLLPETGPVIAPFASSLKDAFCLVVKVAIGSASVGPTTSPANI</sequence>
<accession>A0A6J7NC39</accession>
<proteinExistence type="predicted"/>
<organism evidence="1">
    <name type="scientific">freshwater metagenome</name>
    <dbReference type="NCBI Taxonomy" id="449393"/>
    <lineage>
        <taxon>unclassified sequences</taxon>
        <taxon>metagenomes</taxon>
        <taxon>ecological metagenomes</taxon>
    </lineage>
</organism>
<reference evidence="1" key="1">
    <citation type="submission" date="2020-05" db="EMBL/GenBank/DDBJ databases">
        <authorList>
            <person name="Chiriac C."/>
            <person name="Salcher M."/>
            <person name="Ghai R."/>
            <person name="Kavagutti S V."/>
        </authorList>
    </citation>
    <scope>NUCLEOTIDE SEQUENCE</scope>
</reference>
<gene>
    <name evidence="1" type="ORF">UFOPK4032_00160</name>
</gene>
<dbReference type="EMBL" id="CAFBOW010000016">
    <property type="protein sequence ID" value="CAB4990990.1"/>
    <property type="molecule type" value="Genomic_DNA"/>
</dbReference>
<protein>
    <submittedName>
        <fullName evidence="1">Unannotated protein</fullName>
    </submittedName>
</protein>